<protein>
    <submittedName>
        <fullName evidence="1">Uncharacterized protein</fullName>
    </submittedName>
</protein>
<name>A0A0A9CKS7_ARUDO</name>
<dbReference type="EMBL" id="GBRH01223890">
    <property type="protein sequence ID" value="JAD74005.1"/>
    <property type="molecule type" value="Transcribed_RNA"/>
</dbReference>
<proteinExistence type="predicted"/>
<reference evidence="1" key="1">
    <citation type="submission" date="2014-09" db="EMBL/GenBank/DDBJ databases">
        <authorList>
            <person name="Magalhaes I.L.F."/>
            <person name="Oliveira U."/>
            <person name="Santos F.R."/>
            <person name="Vidigal T.H.D.A."/>
            <person name="Brescovit A.D."/>
            <person name="Santos A.J."/>
        </authorList>
    </citation>
    <scope>NUCLEOTIDE SEQUENCE</scope>
    <source>
        <tissue evidence="1">Shoot tissue taken approximately 20 cm above the soil surface</tissue>
    </source>
</reference>
<reference evidence="1" key="2">
    <citation type="journal article" date="2015" name="Data Brief">
        <title>Shoot transcriptome of the giant reed, Arundo donax.</title>
        <authorList>
            <person name="Barrero R.A."/>
            <person name="Guerrero F.D."/>
            <person name="Moolhuijzen P."/>
            <person name="Goolsby J.A."/>
            <person name="Tidwell J."/>
            <person name="Bellgard S.E."/>
            <person name="Bellgard M.I."/>
        </authorList>
    </citation>
    <scope>NUCLEOTIDE SEQUENCE</scope>
    <source>
        <tissue evidence="1">Shoot tissue taken approximately 20 cm above the soil surface</tissue>
    </source>
</reference>
<sequence>MMLSHTIIWCLDDGLTYTGNV</sequence>
<accession>A0A0A9CKS7</accession>
<organism evidence="1">
    <name type="scientific">Arundo donax</name>
    <name type="common">Giant reed</name>
    <name type="synonym">Donax arundinaceus</name>
    <dbReference type="NCBI Taxonomy" id="35708"/>
    <lineage>
        <taxon>Eukaryota</taxon>
        <taxon>Viridiplantae</taxon>
        <taxon>Streptophyta</taxon>
        <taxon>Embryophyta</taxon>
        <taxon>Tracheophyta</taxon>
        <taxon>Spermatophyta</taxon>
        <taxon>Magnoliopsida</taxon>
        <taxon>Liliopsida</taxon>
        <taxon>Poales</taxon>
        <taxon>Poaceae</taxon>
        <taxon>PACMAD clade</taxon>
        <taxon>Arundinoideae</taxon>
        <taxon>Arundineae</taxon>
        <taxon>Arundo</taxon>
    </lineage>
</organism>
<evidence type="ECO:0000313" key="1">
    <source>
        <dbReference type="EMBL" id="JAD74005.1"/>
    </source>
</evidence>
<dbReference type="AlphaFoldDB" id="A0A0A9CKS7"/>